<dbReference type="AlphaFoldDB" id="G1XEU3"/>
<keyword evidence="1" id="KW-0732">Signal</keyword>
<dbReference type="RefSeq" id="XP_011123005.1">
    <property type="nucleotide sequence ID" value="XM_011124703.1"/>
</dbReference>
<accession>G1XEU3</accession>
<dbReference type="InParanoid" id="G1XEU3"/>
<organism evidence="2 3">
    <name type="scientific">Arthrobotrys oligospora (strain ATCC 24927 / CBS 115.81 / DSM 1491)</name>
    <name type="common">Nematode-trapping fungus</name>
    <name type="synonym">Didymozoophaga oligospora</name>
    <dbReference type="NCBI Taxonomy" id="756982"/>
    <lineage>
        <taxon>Eukaryota</taxon>
        <taxon>Fungi</taxon>
        <taxon>Dikarya</taxon>
        <taxon>Ascomycota</taxon>
        <taxon>Pezizomycotina</taxon>
        <taxon>Orbiliomycetes</taxon>
        <taxon>Orbiliales</taxon>
        <taxon>Orbiliaceae</taxon>
        <taxon>Orbilia</taxon>
        <taxon>Orbilia oligospora</taxon>
    </lineage>
</organism>
<evidence type="ECO:0000313" key="3">
    <source>
        <dbReference type="Proteomes" id="UP000008784"/>
    </source>
</evidence>
<dbReference type="EMBL" id="ADOT01000141">
    <property type="protein sequence ID" value="EGX48358.1"/>
    <property type="molecule type" value="Genomic_DNA"/>
</dbReference>
<protein>
    <submittedName>
        <fullName evidence="2">Uncharacterized protein</fullName>
    </submittedName>
</protein>
<comment type="caution">
    <text evidence="2">The sequence shown here is derived from an EMBL/GenBank/DDBJ whole genome shotgun (WGS) entry which is preliminary data.</text>
</comment>
<sequence>MQLTSVFAVVAVVLSPLVSAAVYKCPATQYTEHYCCGSSGPLTNSDLAKLLAQANTNTQPAAPAPDTTVFSHPWPILAPARQFITALASLEALWPESWTITPEGRRGEALIVIVGIMLSFDSLKVYHIFGERRT</sequence>
<keyword evidence="3" id="KW-1185">Reference proteome</keyword>
<evidence type="ECO:0000313" key="2">
    <source>
        <dbReference type="EMBL" id="EGX48358.1"/>
    </source>
</evidence>
<dbReference type="Proteomes" id="UP000008784">
    <property type="component" value="Unassembled WGS sequence"/>
</dbReference>
<proteinExistence type="predicted"/>
<dbReference type="GeneID" id="22893917"/>
<dbReference type="HOGENOM" id="CLU_1895674_0_0_1"/>
<reference evidence="2 3" key="1">
    <citation type="journal article" date="2011" name="PLoS Pathog.">
        <title>Genomic and proteomic analyses of the fungus Arthrobotrys oligospora provide insights into nematode-trap formation.</title>
        <authorList>
            <person name="Yang J."/>
            <person name="Wang L."/>
            <person name="Ji X."/>
            <person name="Feng Y."/>
            <person name="Li X."/>
            <person name="Zou C."/>
            <person name="Xu J."/>
            <person name="Ren Y."/>
            <person name="Mi Q."/>
            <person name="Wu J."/>
            <person name="Liu S."/>
            <person name="Liu Y."/>
            <person name="Huang X."/>
            <person name="Wang H."/>
            <person name="Niu X."/>
            <person name="Li J."/>
            <person name="Liang L."/>
            <person name="Luo Y."/>
            <person name="Ji K."/>
            <person name="Zhou W."/>
            <person name="Yu Z."/>
            <person name="Li G."/>
            <person name="Liu Y."/>
            <person name="Li L."/>
            <person name="Qiao M."/>
            <person name="Feng L."/>
            <person name="Zhang K.-Q."/>
        </authorList>
    </citation>
    <scope>NUCLEOTIDE SEQUENCE [LARGE SCALE GENOMIC DNA]</scope>
    <source>
        <strain evidence="3">ATCC 24927 / CBS 115.81 / DSM 1491</strain>
    </source>
</reference>
<gene>
    <name evidence="2" type="ORF">AOL_s00080g328</name>
</gene>
<evidence type="ECO:0000256" key="1">
    <source>
        <dbReference type="SAM" id="SignalP"/>
    </source>
</evidence>
<feature type="chain" id="PRO_5003427590" evidence="1">
    <location>
        <begin position="21"/>
        <end position="134"/>
    </location>
</feature>
<feature type="signal peptide" evidence="1">
    <location>
        <begin position="1"/>
        <end position="20"/>
    </location>
</feature>
<name>G1XEU3_ARTOA</name>